<proteinExistence type="predicted"/>
<dbReference type="PANTHER" id="PTHR42918">
    <property type="entry name" value="LYSYL-TRNA SYNTHETASE"/>
    <property type="match status" value="1"/>
</dbReference>
<comment type="catalytic activity">
    <reaction evidence="7 8">
        <text>tRNA(Lys) + L-lysine + ATP = L-lysyl-tRNA(Lys) + AMP + diphosphate</text>
        <dbReference type="Rhea" id="RHEA:20792"/>
        <dbReference type="Rhea" id="RHEA-COMP:9696"/>
        <dbReference type="Rhea" id="RHEA-COMP:9697"/>
        <dbReference type="ChEBI" id="CHEBI:30616"/>
        <dbReference type="ChEBI" id="CHEBI:32551"/>
        <dbReference type="ChEBI" id="CHEBI:33019"/>
        <dbReference type="ChEBI" id="CHEBI:78442"/>
        <dbReference type="ChEBI" id="CHEBI:78529"/>
        <dbReference type="ChEBI" id="CHEBI:456215"/>
        <dbReference type="EC" id="6.1.1.6"/>
    </reaction>
</comment>
<reference evidence="10" key="2">
    <citation type="journal article" date="2021" name="Microbiome">
        <title>Successional dynamics and alternative stable states in a saline activated sludge microbial community over 9 years.</title>
        <authorList>
            <person name="Wang Y."/>
            <person name="Ye J."/>
            <person name="Ju F."/>
            <person name="Liu L."/>
            <person name="Boyd J.A."/>
            <person name="Deng Y."/>
            <person name="Parks D.H."/>
            <person name="Jiang X."/>
            <person name="Yin X."/>
            <person name="Woodcroft B.J."/>
            <person name="Tyson G.W."/>
            <person name="Hugenholtz P."/>
            <person name="Polz M.F."/>
            <person name="Zhang T."/>
        </authorList>
    </citation>
    <scope>NUCLEOTIDE SEQUENCE</scope>
    <source>
        <strain evidence="10">HKST-UBA12</strain>
    </source>
</reference>
<accession>A0A955I5G9</accession>
<keyword evidence="3 8" id="KW-0479">Metal-binding</keyword>
<dbReference type="Gene3D" id="3.30.930.10">
    <property type="entry name" value="Bira Bifunctional Protein, Domain 2"/>
    <property type="match status" value="1"/>
</dbReference>
<keyword evidence="5" id="KW-0067">ATP-binding</keyword>
<dbReference type="GO" id="GO:0000049">
    <property type="term" value="F:tRNA binding"/>
    <property type="evidence" value="ECO:0007669"/>
    <property type="project" value="TreeGrafter"/>
</dbReference>
<evidence type="ECO:0000256" key="6">
    <source>
        <dbReference type="ARBA" id="ARBA00023146"/>
    </source>
</evidence>
<dbReference type="NCBIfam" id="NF001756">
    <property type="entry name" value="PRK00484.1"/>
    <property type="match status" value="1"/>
</dbReference>
<dbReference type="InterPro" id="IPR002313">
    <property type="entry name" value="Lys-tRNA-ligase_II"/>
</dbReference>
<dbReference type="GO" id="GO:0006430">
    <property type="term" value="P:lysyl-tRNA aminoacylation"/>
    <property type="evidence" value="ECO:0007669"/>
    <property type="project" value="InterPro"/>
</dbReference>
<dbReference type="GO" id="GO:0005524">
    <property type="term" value="F:ATP binding"/>
    <property type="evidence" value="ECO:0007669"/>
    <property type="project" value="UniProtKB-KW"/>
</dbReference>
<comment type="cofactor">
    <cofactor evidence="8">
        <name>Mg(2+)</name>
        <dbReference type="ChEBI" id="CHEBI:18420"/>
    </cofactor>
    <text evidence="8">Binds 3 Mg(2+) ions per subunit.</text>
</comment>
<dbReference type="SUPFAM" id="SSF109604">
    <property type="entry name" value="HD-domain/PDEase-like"/>
    <property type="match status" value="1"/>
</dbReference>
<dbReference type="NCBIfam" id="TIGR00499">
    <property type="entry name" value="lysS_bact"/>
    <property type="match status" value="1"/>
</dbReference>
<evidence type="ECO:0000259" key="9">
    <source>
        <dbReference type="PROSITE" id="PS50862"/>
    </source>
</evidence>
<dbReference type="InterPro" id="IPR044136">
    <property type="entry name" value="Lys-tRNA-ligase_II_N"/>
</dbReference>
<comment type="caution">
    <text evidence="10">The sequence shown here is derived from an EMBL/GenBank/DDBJ whole genome shotgun (WGS) entry which is preliminary data.</text>
</comment>
<keyword evidence="6" id="KW-0030">Aminoacyl-tRNA synthetase</keyword>
<keyword evidence="8" id="KW-0460">Magnesium</keyword>
<dbReference type="GO" id="GO:0046872">
    <property type="term" value="F:metal ion binding"/>
    <property type="evidence" value="ECO:0007669"/>
    <property type="project" value="UniProtKB-KW"/>
</dbReference>
<dbReference type="InterPro" id="IPR004364">
    <property type="entry name" value="Aa-tRNA-synt_II"/>
</dbReference>
<evidence type="ECO:0000256" key="5">
    <source>
        <dbReference type="ARBA" id="ARBA00022840"/>
    </source>
</evidence>
<keyword evidence="2 10" id="KW-0436">Ligase</keyword>
<dbReference type="EC" id="6.1.1.6" evidence="1 8"/>
<sequence length="706" mass="80659">MSTVASQDSSLIGQRTLRLEKLEQLKSLGINPYPAKSGRTHHNQEVAGDFAKLENQQVTIAGRMQNSRTHGKIMFIDVVDQTGKIQAYIKQDVLQELGQETQNLGWDELHLLDSGDFIEVTGQVTKTERGEVSVLAERIKLLSKAIRPMPTELNDKEDRYRRRYIDMNVHPEVRERFVRRSKFWDAIRDFLNEKGFVEINIPVLEHVTGGADANPFKTHYDALDQDFYLRISHELPLKRLIGAGFEKVYDIGPRFRNEGFSDEHLPEHIAMEWYWAYSDYRDGMALTTDMFRTVMQKVYGTQKFSMRGFDVDLSKDWEEIHYVDIIQERFGVNVLEDDVAKMNQILKDNGVDLGQDATRPRVADNLWKLIRKTIPGPAFLLGVPKEFSPLAKTNQDNILVCDRFHPIIAGSELANAYSELNDPVDQLGRFLEQQAMRDAGDDEAQMLDIDYVEMLEYGMPPAVGFGLSERVFWFFEGVTAKEGVPFPQLKMDTDNLTKEIYPQVFREKKAAPEPAAGNDKIDFTNSQMPTREQASEFLHKYVTNEYQLHHAEMVAKALEAVATKLGESDVEKFYVAGLIHDWDFDQWPDEHPGRYEQLVGELGVDQEVVEAIKGHADLNHPRLTNLAKALLACDELSGLYYAYMKMVGSFGDMKISSIQKKIHKEVNFAAKINREDVKTGITELGIPEEELLTLLRDTFAASYDNK</sequence>
<evidence type="ECO:0000256" key="4">
    <source>
        <dbReference type="ARBA" id="ARBA00022741"/>
    </source>
</evidence>
<dbReference type="Pfam" id="PF01336">
    <property type="entry name" value="tRNA_anti-codon"/>
    <property type="match status" value="1"/>
</dbReference>
<dbReference type="PRINTS" id="PR00982">
    <property type="entry name" value="TRNASYNTHLYS"/>
</dbReference>
<evidence type="ECO:0000313" key="10">
    <source>
        <dbReference type="EMBL" id="MCA9378941.1"/>
    </source>
</evidence>
<gene>
    <name evidence="10" type="primary">lysS</name>
    <name evidence="10" type="ORF">KC640_00795</name>
</gene>
<evidence type="ECO:0000313" key="11">
    <source>
        <dbReference type="Proteomes" id="UP000760819"/>
    </source>
</evidence>
<dbReference type="Gene3D" id="2.40.50.140">
    <property type="entry name" value="Nucleic acid-binding proteins"/>
    <property type="match status" value="1"/>
</dbReference>
<dbReference type="EMBL" id="JAGQLI010000039">
    <property type="protein sequence ID" value="MCA9378941.1"/>
    <property type="molecule type" value="Genomic_DNA"/>
</dbReference>
<evidence type="ECO:0000256" key="3">
    <source>
        <dbReference type="ARBA" id="ARBA00022723"/>
    </source>
</evidence>
<dbReference type="InterPro" id="IPR004365">
    <property type="entry name" value="NA-bd_OB_tRNA"/>
</dbReference>
<dbReference type="SUPFAM" id="SSF50249">
    <property type="entry name" value="Nucleic acid-binding proteins"/>
    <property type="match status" value="1"/>
</dbReference>
<evidence type="ECO:0000256" key="2">
    <source>
        <dbReference type="ARBA" id="ARBA00022598"/>
    </source>
</evidence>
<evidence type="ECO:0000256" key="1">
    <source>
        <dbReference type="ARBA" id="ARBA00013166"/>
    </source>
</evidence>
<evidence type="ECO:0000256" key="8">
    <source>
        <dbReference type="RuleBase" id="RU000336"/>
    </source>
</evidence>
<protein>
    <recommendedName>
        <fullName evidence="1 8">Lysine--tRNA ligase</fullName>
        <ecNumber evidence="1 8">6.1.1.6</ecNumber>
    </recommendedName>
</protein>
<reference evidence="10" key="1">
    <citation type="submission" date="2020-04" db="EMBL/GenBank/DDBJ databases">
        <authorList>
            <person name="Zhang T."/>
        </authorList>
    </citation>
    <scope>NUCLEOTIDE SEQUENCE</scope>
    <source>
        <strain evidence="10">HKST-UBA12</strain>
    </source>
</reference>
<dbReference type="Proteomes" id="UP000760819">
    <property type="component" value="Unassembled WGS sequence"/>
</dbReference>
<dbReference type="Gene3D" id="1.10.3210.10">
    <property type="entry name" value="Hypothetical protein af1432"/>
    <property type="match status" value="1"/>
</dbReference>
<dbReference type="GO" id="GO:0004824">
    <property type="term" value="F:lysine-tRNA ligase activity"/>
    <property type="evidence" value="ECO:0007669"/>
    <property type="project" value="UniProtKB-EC"/>
</dbReference>
<dbReference type="InterPro" id="IPR006195">
    <property type="entry name" value="aa-tRNA-synth_II"/>
</dbReference>
<name>A0A955I5G9_9BACT</name>
<organism evidence="10 11">
    <name type="scientific">Candidatus Dojkabacteria bacterium</name>
    <dbReference type="NCBI Taxonomy" id="2099670"/>
    <lineage>
        <taxon>Bacteria</taxon>
        <taxon>Candidatus Dojkabacteria</taxon>
    </lineage>
</organism>
<dbReference type="SUPFAM" id="SSF55681">
    <property type="entry name" value="Class II aaRS and biotin synthetases"/>
    <property type="match status" value="1"/>
</dbReference>
<dbReference type="PANTHER" id="PTHR42918:SF15">
    <property type="entry name" value="LYSINE--TRNA LIGASE, CHLOROPLASTIC_MITOCHONDRIAL"/>
    <property type="match status" value="1"/>
</dbReference>
<dbReference type="InterPro" id="IPR045864">
    <property type="entry name" value="aa-tRNA-synth_II/BPL/LPL"/>
</dbReference>
<dbReference type="GO" id="GO:0005829">
    <property type="term" value="C:cytosol"/>
    <property type="evidence" value="ECO:0007669"/>
    <property type="project" value="TreeGrafter"/>
</dbReference>
<dbReference type="InterPro" id="IPR018149">
    <property type="entry name" value="Lys-tRNA-synth_II_C"/>
</dbReference>
<evidence type="ECO:0000256" key="7">
    <source>
        <dbReference type="ARBA" id="ARBA00048573"/>
    </source>
</evidence>
<feature type="domain" description="Aminoacyl-transfer RNA synthetases class-II family profile" evidence="9">
    <location>
        <begin position="186"/>
        <end position="468"/>
    </location>
</feature>
<dbReference type="AlphaFoldDB" id="A0A955I5G9"/>
<dbReference type="Pfam" id="PF00152">
    <property type="entry name" value="tRNA-synt_2"/>
    <property type="match status" value="1"/>
</dbReference>
<dbReference type="InterPro" id="IPR012340">
    <property type="entry name" value="NA-bd_OB-fold"/>
</dbReference>
<dbReference type="CDD" id="cd04322">
    <property type="entry name" value="LysRS_N"/>
    <property type="match status" value="1"/>
</dbReference>
<keyword evidence="4" id="KW-0547">Nucleotide-binding</keyword>
<dbReference type="PROSITE" id="PS50862">
    <property type="entry name" value="AA_TRNA_LIGASE_II"/>
    <property type="match status" value="1"/>
</dbReference>